<dbReference type="Pfam" id="PF09851">
    <property type="entry name" value="SHOCT"/>
    <property type="match status" value="1"/>
</dbReference>
<evidence type="ECO:0000313" key="4">
    <source>
        <dbReference type="Proteomes" id="UP000660454"/>
    </source>
</evidence>
<evidence type="ECO:0000259" key="1">
    <source>
        <dbReference type="Pfam" id="PF09851"/>
    </source>
</evidence>
<gene>
    <name evidence="3" type="ORF">Msi02_12490</name>
</gene>
<evidence type="ECO:0000313" key="3">
    <source>
        <dbReference type="EMBL" id="GIH60432.1"/>
    </source>
</evidence>
<feature type="domain" description="SHOCT" evidence="1">
    <location>
        <begin position="259"/>
        <end position="285"/>
    </location>
</feature>
<feature type="domain" description="DUF4429" evidence="2">
    <location>
        <begin position="139"/>
        <end position="225"/>
    </location>
</feature>
<dbReference type="Pfam" id="PF14472">
    <property type="entry name" value="DUF4429"/>
    <property type="match status" value="2"/>
</dbReference>
<feature type="domain" description="DUF4429" evidence="2">
    <location>
        <begin position="11"/>
        <end position="105"/>
    </location>
</feature>
<dbReference type="InterPro" id="IPR018649">
    <property type="entry name" value="SHOCT"/>
</dbReference>
<evidence type="ECO:0008006" key="5">
    <source>
        <dbReference type="Google" id="ProtNLM"/>
    </source>
</evidence>
<organism evidence="3 4">
    <name type="scientific">Microbispora siamensis</name>
    <dbReference type="NCBI Taxonomy" id="564413"/>
    <lineage>
        <taxon>Bacteria</taxon>
        <taxon>Bacillati</taxon>
        <taxon>Actinomycetota</taxon>
        <taxon>Actinomycetes</taxon>
        <taxon>Streptosporangiales</taxon>
        <taxon>Streptosporangiaceae</taxon>
        <taxon>Microbispora</taxon>
    </lineage>
</organism>
<protein>
    <recommendedName>
        <fullName evidence="5">Short C-terminal domain-containing protein</fullName>
    </recommendedName>
</protein>
<proteinExistence type="predicted"/>
<accession>A0ABQ4GG72</accession>
<name>A0ABQ4GG72_9ACTN</name>
<reference evidence="3 4" key="1">
    <citation type="submission" date="2021-01" db="EMBL/GenBank/DDBJ databases">
        <title>Whole genome shotgun sequence of Microbispora siamensis NBRC 104113.</title>
        <authorList>
            <person name="Komaki H."/>
            <person name="Tamura T."/>
        </authorList>
    </citation>
    <scope>NUCLEOTIDE SEQUENCE [LARGE SCALE GENOMIC DNA]</scope>
    <source>
        <strain evidence="3 4">NBRC 104113</strain>
    </source>
</reference>
<keyword evidence="4" id="KW-1185">Reference proteome</keyword>
<dbReference type="Proteomes" id="UP000660454">
    <property type="component" value="Unassembled WGS sequence"/>
</dbReference>
<sequence length="291" mass="31174">MTEIVVEDGAWTVDVEAVRITPGSGRDVHEVRKTLGDLVVPLEAVAGAVFEPSRKGGHLRLRLRPGADPLTEVGAGLLAAPADPYRLAVPKERRAAAEYMAGEIRDLVQLAQVPEEPCPDFLLPGPAVPISATAGDGTVSFDGVRVRLEWTGFAKAVKQAAGAQEFRLSDLTGVEWKPQSGLAYGSLRFRVRGEGPTGRPEEDRRCLSWGVQRFGGTSVLVGAAVLARLARHAPEPPAALPPPAPDGRDLPSRDLLIRRLTDLGELHRSGVLTDEEFSTAKKALLDRIAEL</sequence>
<dbReference type="InterPro" id="IPR027860">
    <property type="entry name" value="DUF4429"/>
</dbReference>
<dbReference type="RefSeq" id="WP_204047435.1">
    <property type="nucleotide sequence ID" value="NZ_BOOF01000004.1"/>
</dbReference>
<dbReference type="EMBL" id="BOOF01000004">
    <property type="protein sequence ID" value="GIH60432.1"/>
    <property type="molecule type" value="Genomic_DNA"/>
</dbReference>
<evidence type="ECO:0000259" key="2">
    <source>
        <dbReference type="Pfam" id="PF14472"/>
    </source>
</evidence>
<comment type="caution">
    <text evidence="3">The sequence shown here is derived from an EMBL/GenBank/DDBJ whole genome shotgun (WGS) entry which is preliminary data.</text>
</comment>